<keyword evidence="1" id="KW-0472">Membrane</keyword>
<dbReference type="RefSeq" id="WP_380566447.1">
    <property type="nucleotide sequence ID" value="NZ_JBEUKS010000008.1"/>
</dbReference>
<evidence type="ECO:0008006" key="4">
    <source>
        <dbReference type="Google" id="ProtNLM"/>
    </source>
</evidence>
<feature type="transmembrane region" description="Helical" evidence="1">
    <location>
        <begin position="54"/>
        <end position="72"/>
    </location>
</feature>
<evidence type="ECO:0000313" key="2">
    <source>
        <dbReference type="EMBL" id="MFC1441149.1"/>
    </source>
</evidence>
<comment type="caution">
    <text evidence="2">The sequence shown here is derived from an EMBL/GenBank/DDBJ whole genome shotgun (WGS) entry which is preliminary data.</text>
</comment>
<protein>
    <recommendedName>
        <fullName evidence="4">DUF3239 domain-containing protein</fullName>
    </recommendedName>
</protein>
<name>A0ABV6XTA0_9ACTN</name>
<keyword evidence="1" id="KW-1133">Transmembrane helix</keyword>
<feature type="transmembrane region" description="Helical" evidence="1">
    <location>
        <begin position="29"/>
        <end position="48"/>
    </location>
</feature>
<accession>A0ABV6XTA0</accession>
<organism evidence="2 3">
    <name type="scientific">Streptacidiphilus jeojiensis</name>
    <dbReference type="NCBI Taxonomy" id="3229225"/>
    <lineage>
        <taxon>Bacteria</taxon>
        <taxon>Bacillati</taxon>
        <taxon>Actinomycetota</taxon>
        <taxon>Actinomycetes</taxon>
        <taxon>Kitasatosporales</taxon>
        <taxon>Streptomycetaceae</taxon>
        <taxon>Streptacidiphilus</taxon>
    </lineage>
</organism>
<gene>
    <name evidence="2" type="ORF">ABUW04_23090</name>
</gene>
<sequence>MADNPLKRPGTYVDTSPERLLYEERHCGSGWTTVVLFWLGLVLIAVGLATSPVVIAVGATMAICAAVYFAAVRPIGIRVTTKRVTVGALAFADGRDVAMGTRKDGTVPQRRWVYSCGWEGIRSVVIVTGRQAIKNASMEASFATDPTGGGVVASPSSNPLGLLVLPGARTLLTIRVDPALAQYPRARQKRRHFWHESQIIGAPTRHPEKLRAALASFPTAERITAEITPSTANNSFY</sequence>
<proteinExistence type="predicted"/>
<reference evidence="2 3" key="1">
    <citation type="submission" date="2024-06" db="EMBL/GenBank/DDBJ databases">
        <authorList>
            <person name="Lee S.D."/>
        </authorList>
    </citation>
    <scope>NUCLEOTIDE SEQUENCE [LARGE SCALE GENOMIC DNA]</scope>
    <source>
        <strain evidence="2 3">N1-10</strain>
    </source>
</reference>
<keyword evidence="3" id="KW-1185">Reference proteome</keyword>
<dbReference type="Proteomes" id="UP001592581">
    <property type="component" value="Unassembled WGS sequence"/>
</dbReference>
<evidence type="ECO:0000256" key="1">
    <source>
        <dbReference type="SAM" id="Phobius"/>
    </source>
</evidence>
<keyword evidence="1" id="KW-0812">Transmembrane</keyword>
<dbReference type="EMBL" id="JBEUKS010000008">
    <property type="protein sequence ID" value="MFC1441149.1"/>
    <property type="molecule type" value="Genomic_DNA"/>
</dbReference>
<evidence type="ECO:0000313" key="3">
    <source>
        <dbReference type="Proteomes" id="UP001592581"/>
    </source>
</evidence>